<gene>
    <name evidence="1" type="ORF">DWB68_14520</name>
</gene>
<accession>A0A399J714</accession>
<dbReference type="RefSeq" id="WP_119425839.1">
    <property type="nucleotide sequence ID" value="NZ_QQXK01000037.1"/>
</dbReference>
<dbReference type="EMBL" id="QQXK01000037">
    <property type="protein sequence ID" value="RII41104.1"/>
    <property type="molecule type" value="Genomic_DNA"/>
</dbReference>
<sequence>MSETPTPVTADSVYKAELEAPEHENAIAKAGRFVAEVASRAFGDDSSAFTGVAVVVRRLDDGAEVRRIDAGNYESDETVLAMVREDLASLSPEDFLETWGEGTEG</sequence>
<name>A0A399J714_9MICC</name>
<evidence type="ECO:0000313" key="1">
    <source>
        <dbReference type="EMBL" id="RII41104.1"/>
    </source>
</evidence>
<reference evidence="1 2" key="1">
    <citation type="submission" date="2018-07" db="EMBL/GenBank/DDBJ databases">
        <title>Arthrobacter sp. nov., isolated from raw cow's milk with high bacterial count.</title>
        <authorList>
            <person name="Hahne J."/>
            <person name="Isele D."/>
            <person name="Lipski A."/>
        </authorList>
    </citation>
    <scope>NUCLEOTIDE SEQUENCE [LARGE SCALE GENOMIC DNA]</scope>
    <source>
        <strain evidence="1 2">JZ R-35</strain>
    </source>
</reference>
<organism evidence="1 2">
    <name type="scientific">Galactobacter valiniphilus</name>
    <dbReference type="NCBI Taxonomy" id="2676122"/>
    <lineage>
        <taxon>Bacteria</taxon>
        <taxon>Bacillati</taxon>
        <taxon>Actinomycetota</taxon>
        <taxon>Actinomycetes</taxon>
        <taxon>Micrococcales</taxon>
        <taxon>Micrococcaceae</taxon>
        <taxon>Galactobacter</taxon>
    </lineage>
</organism>
<evidence type="ECO:0000313" key="2">
    <source>
        <dbReference type="Proteomes" id="UP000265419"/>
    </source>
</evidence>
<proteinExistence type="predicted"/>
<dbReference type="AlphaFoldDB" id="A0A399J714"/>
<dbReference type="Proteomes" id="UP000265419">
    <property type="component" value="Unassembled WGS sequence"/>
</dbReference>
<protein>
    <submittedName>
        <fullName evidence="1">Uncharacterized protein</fullName>
    </submittedName>
</protein>
<comment type="caution">
    <text evidence="1">The sequence shown here is derived from an EMBL/GenBank/DDBJ whole genome shotgun (WGS) entry which is preliminary data.</text>
</comment>
<keyword evidence="2" id="KW-1185">Reference proteome</keyword>